<name>U9T0W7_RHIID</name>
<gene>
    <name evidence="1" type="ORF">GLOINDRAFT_337730</name>
</gene>
<dbReference type="AlphaFoldDB" id="U9T0W7"/>
<proteinExistence type="predicted"/>
<protein>
    <submittedName>
        <fullName evidence="1">Uncharacterized protein</fullName>
    </submittedName>
</protein>
<accession>U9T0W7</accession>
<reference evidence="1" key="1">
    <citation type="submission" date="2013-07" db="EMBL/GenBank/DDBJ databases">
        <title>The genome of an arbuscular mycorrhizal fungus provides insights into the evolution of the oldest plant symbiosis.</title>
        <authorList>
            <consortium name="DOE Joint Genome Institute"/>
            <person name="Tisserant E."/>
            <person name="Malbreil M."/>
            <person name="Kuo A."/>
            <person name="Kohler A."/>
            <person name="Symeonidi A."/>
            <person name="Balestrini R."/>
            <person name="Charron P."/>
            <person name="Duensing N."/>
            <person name="Frei-dit-Frey N."/>
            <person name="Gianinazzi-Pearson V."/>
            <person name="Gilbert B."/>
            <person name="Handa Y."/>
            <person name="Hijri M."/>
            <person name="Kaul R."/>
            <person name="Kawaguchi M."/>
            <person name="Krajinski F."/>
            <person name="Lammers P."/>
            <person name="Lapierre D."/>
            <person name="Masclaux F.G."/>
            <person name="Murat C."/>
            <person name="Morin E."/>
            <person name="Ndikumana S."/>
            <person name="Pagni M."/>
            <person name="Petitpierre D."/>
            <person name="Requena N."/>
            <person name="Rosikiewicz P."/>
            <person name="Riley R."/>
            <person name="Saito K."/>
            <person name="San Clemente H."/>
            <person name="Shapiro H."/>
            <person name="van Tuinen D."/>
            <person name="Becard G."/>
            <person name="Bonfante P."/>
            <person name="Paszkowski U."/>
            <person name="Shachar-Hill Y."/>
            <person name="Young J.P."/>
            <person name="Sanders I.R."/>
            <person name="Henrissat B."/>
            <person name="Rensing S.A."/>
            <person name="Grigoriev I.V."/>
            <person name="Corradi N."/>
            <person name="Roux C."/>
            <person name="Martin F."/>
        </authorList>
    </citation>
    <scope>NUCLEOTIDE SEQUENCE</scope>
    <source>
        <strain evidence="1">DAOM 197198</strain>
    </source>
</reference>
<organism evidence="1">
    <name type="scientific">Rhizophagus irregularis (strain DAOM 181602 / DAOM 197198 / MUCL 43194)</name>
    <name type="common">Arbuscular mycorrhizal fungus</name>
    <name type="synonym">Glomus intraradices</name>
    <dbReference type="NCBI Taxonomy" id="747089"/>
    <lineage>
        <taxon>Eukaryota</taxon>
        <taxon>Fungi</taxon>
        <taxon>Fungi incertae sedis</taxon>
        <taxon>Mucoromycota</taxon>
        <taxon>Glomeromycotina</taxon>
        <taxon>Glomeromycetes</taxon>
        <taxon>Glomerales</taxon>
        <taxon>Glomeraceae</taxon>
        <taxon>Rhizophagus</taxon>
    </lineage>
</organism>
<sequence>MTLLKLCKSAFIGKKHTSPFSHLSNFYEQEPIQGEPDDVFLSHMTGLHYDCELEFIA</sequence>
<dbReference type="HOGENOM" id="CLU_2997634_0_0_1"/>
<evidence type="ECO:0000313" key="1">
    <source>
        <dbReference type="EMBL" id="ESA01849.1"/>
    </source>
</evidence>
<dbReference type="EMBL" id="KI296163">
    <property type="protein sequence ID" value="ESA01849.1"/>
    <property type="molecule type" value="Genomic_DNA"/>
</dbReference>